<accession>A0ABN9A9F6</accession>
<name>A0ABN9A9F6_9NEOB</name>
<sequence length="66" mass="7276">MIRTSHRGPVQRLVFHCVRRTQRAADRGAVLLSGSAHKQGVRLETSTRPCTATVWPFIYNGRTGGG</sequence>
<comment type="caution">
    <text evidence="1">The sequence shown here is derived from an EMBL/GenBank/DDBJ whole genome shotgun (WGS) entry which is preliminary data.</text>
</comment>
<evidence type="ECO:0000313" key="1">
    <source>
        <dbReference type="EMBL" id="CAI9531840.1"/>
    </source>
</evidence>
<organism evidence="1 2">
    <name type="scientific">Staurois parvus</name>
    <dbReference type="NCBI Taxonomy" id="386267"/>
    <lineage>
        <taxon>Eukaryota</taxon>
        <taxon>Metazoa</taxon>
        <taxon>Chordata</taxon>
        <taxon>Craniata</taxon>
        <taxon>Vertebrata</taxon>
        <taxon>Euteleostomi</taxon>
        <taxon>Amphibia</taxon>
        <taxon>Batrachia</taxon>
        <taxon>Anura</taxon>
        <taxon>Neobatrachia</taxon>
        <taxon>Ranoidea</taxon>
        <taxon>Ranidae</taxon>
        <taxon>Staurois</taxon>
    </lineage>
</organism>
<dbReference type="EMBL" id="CATNWA010000029">
    <property type="protein sequence ID" value="CAI9531840.1"/>
    <property type="molecule type" value="Genomic_DNA"/>
</dbReference>
<gene>
    <name evidence="1" type="ORF">SPARVUS_LOCUS73924</name>
</gene>
<feature type="non-terminal residue" evidence="1">
    <location>
        <position position="66"/>
    </location>
</feature>
<dbReference type="Proteomes" id="UP001162483">
    <property type="component" value="Unassembled WGS sequence"/>
</dbReference>
<keyword evidence="2" id="KW-1185">Reference proteome</keyword>
<evidence type="ECO:0000313" key="2">
    <source>
        <dbReference type="Proteomes" id="UP001162483"/>
    </source>
</evidence>
<reference evidence="1" key="1">
    <citation type="submission" date="2023-05" db="EMBL/GenBank/DDBJ databases">
        <authorList>
            <person name="Stuckert A."/>
        </authorList>
    </citation>
    <scope>NUCLEOTIDE SEQUENCE</scope>
</reference>
<proteinExistence type="predicted"/>
<protein>
    <submittedName>
        <fullName evidence="1">Uncharacterized protein</fullName>
    </submittedName>
</protein>